<dbReference type="CDD" id="cd07377">
    <property type="entry name" value="WHTH_GntR"/>
    <property type="match status" value="1"/>
</dbReference>
<dbReference type="InterPro" id="IPR036390">
    <property type="entry name" value="WH_DNA-bd_sf"/>
</dbReference>
<dbReference type="GO" id="GO:0003677">
    <property type="term" value="F:DNA binding"/>
    <property type="evidence" value="ECO:0007669"/>
    <property type="project" value="UniProtKB-KW"/>
</dbReference>
<dbReference type="EMBL" id="AP023416">
    <property type="protein sequence ID" value="BCK80052.1"/>
    <property type="molecule type" value="Genomic_DNA"/>
</dbReference>
<feature type="domain" description="HTH gntR-type" evidence="4">
    <location>
        <begin position="4"/>
        <end position="71"/>
    </location>
</feature>
<evidence type="ECO:0000313" key="5">
    <source>
        <dbReference type="EMBL" id="BCK80052.1"/>
    </source>
</evidence>
<name>A0A810Q1D6_9FIRM</name>
<dbReference type="InterPro" id="IPR011711">
    <property type="entry name" value="GntR_C"/>
</dbReference>
<reference evidence="5" key="1">
    <citation type="submission" date="2020-09" db="EMBL/GenBank/DDBJ databases">
        <title>New species isolated from human feces.</title>
        <authorList>
            <person name="Kitahara M."/>
            <person name="Shigeno Y."/>
            <person name="Shime M."/>
            <person name="Matsumoto Y."/>
            <person name="Nakamura S."/>
            <person name="Motooka D."/>
            <person name="Fukuoka S."/>
            <person name="Nishikawa H."/>
            <person name="Benno Y."/>
        </authorList>
    </citation>
    <scope>NUCLEOTIDE SEQUENCE</scope>
    <source>
        <strain evidence="5">MM35</strain>
        <plasmid evidence="5">pMM35_01</plasmid>
    </source>
</reference>
<geneLocation type="plasmid" evidence="5 6">
    <name>pMM35_01</name>
</geneLocation>
<dbReference type="Gene3D" id="1.10.10.10">
    <property type="entry name" value="Winged helix-like DNA-binding domain superfamily/Winged helix DNA-binding domain"/>
    <property type="match status" value="1"/>
</dbReference>
<dbReference type="InterPro" id="IPR000524">
    <property type="entry name" value="Tscrpt_reg_HTH_GntR"/>
</dbReference>
<dbReference type="SUPFAM" id="SSF46785">
    <property type="entry name" value="Winged helix' DNA-binding domain"/>
    <property type="match status" value="1"/>
</dbReference>
<sequence length="214" mass="24758">MAVLTIRQQLYRTLKQRILDGVYPPGAHLNIDIIAKEQGVSNSPLREAMTLLVKDRLVENRPNAGMYVIEITPQLYRELVDTINIWIEGAYRLCLKYGKTECLLALMEERLRALKKVIRRGTDRERIFAILDFQRCFVTATENTVFISSFGSEFDRLCLAYYYNHLGREIDWDINVQRAATIIDAVKSGLVDTVSDMIWTWSVPHFEANQIPEE</sequence>
<evidence type="ECO:0000259" key="4">
    <source>
        <dbReference type="PROSITE" id="PS50949"/>
    </source>
</evidence>
<proteinExistence type="predicted"/>
<dbReference type="Pfam" id="PF07729">
    <property type="entry name" value="FCD"/>
    <property type="match status" value="1"/>
</dbReference>
<dbReference type="KEGG" id="vfa:MM35RIKEN_22440"/>
<keyword evidence="1" id="KW-0805">Transcription regulation</keyword>
<dbReference type="InterPro" id="IPR036388">
    <property type="entry name" value="WH-like_DNA-bd_sf"/>
</dbReference>
<evidence type="ECO:0000313" key="6">
    <source>
        <dbReference type="Proteomes" id="UP000681343"/>
    </source>
</evidence>
<dbReference type="InterPro" id="IPR008920">
    <property type="entry name" value="TF_FadR/GntR_C"/>
</dbReference>
<evidence type="ECO:0000256" key="2">
    <source>
        <dbReference type="ARBA" id="ARBA00023125"/>
    </source>
</evidence>
<organism evidence="5 6">
    <name type="scientific">Vescimonas fastidiosa</name>
    <dbReference type="NCBI Taxonomy" id="2714353"/>
    <lineage>
        <taxon>Bacteria</taxon>
        <taxon>Bacillati</taxon>
        <taxon>Bacillota</taxon>
        <taxon>Clostridia</taxon>
        <taxon>Eubacteriales</taxon>
        <taxon>Oscillospiraceae</taxon>
        <taxon>Vescimonas</taxon>
    </lineage>
</organism>
<dbReference type="GO" id="GO:0003700">
    <property type="term" value="F:DNA-binding transcription factor activity"/>
    <property type="evidence" value="ECO:0007669"/>
    <property type="project" value="InterPro"/>
</dbReference>
<dbReference type="RefSeq" id="WP_212821911.1">
    <property type="nucleotide sequence ID" value="NZ_AP023416.1"/>
</dbReference>
<keyword evidence="2" id="KW-0238">DNA-binding</keyword>
<dbReference type="PANTHER" id="PTHR43537">
    <property type="entry name" value="TRANSCRIPTIONAL REGULATOR, GNTR FAMILY"/>
    <property type="match status" value="1"/>
</dbReference>
<dbReference type="AlphaFoldDB" id="A0A810Q1D6"/>
<accession>A0A810Q1D6</accession>
<dbReference type="SUPFAM" id="SSF48008">
    <property type="entry name" value="GntR ligand-binding domain-like"/>
    <property type="match status" value="1"/>
</dbReference>
<dbReference type="Pfam" id="PF00392">
    <property type="entry name" value="GntR"/>
    <property type="match status" value="1"/>
</dbReference>
<dbReference type="PANTHER" id="PTHR43537:SF45">
    <property type="entry name" value="GNTR FAMILY REGULATORY PROTEIN"/>
    <property type="match status" value="1"/>
</dbReference>
<dbReference type="SMART" id="SM00345">
    <property type="entry name" value="HTH_GNTR"/>
    <property type="match status" value="1"/>
</dbReference>
<evidence type="ECO:0000256" key="3">
    <source>
        <dbReference type="ARBA" id="ARBA00023163"/>
    </source>
</evidence>
<evidence type="ECO:0000256" key="1">
    <source>
        <dbReference type="ARBA" id="ARBA00023015"/>
    </source>
</evidence>
<keyword evidence="6" id="KW-1185">Reference proteome</keyword>
<dbReference type="PROSITE" id="PS50949">
    <property type="entry name" value="HTH_GNTR"/>
    <property type="match status" value="1"/>
</dbReference>
<protein>
    <recommendedName>
        <fullName evidence="4">HTH gntR-type domain-containing protein</fullName>
    </recommendedName>
</protein>
<keyword evidence="5" id="KW-0614">Plasmid</keyword>
<keyword evidence="3" id="KW-0804">Transcription</keyword>
<dbReference type="Proteomes" id="UP000681343">
    <property type="component" value="Plasmid pMM35_01"/>
</dbReference>
<gene>
    <name evidence="5" type="ORF">MM35RIKEN_22440</name>
</gene>